<organism evidence="1 2">
    <name type="scientific">Halarsenatibacter silvermanii</name>
    <dbReference type="NCBI Taxonomy" id="321763"/>
    <lineage>
        <taxon>Bacteria</taxon>
        <taxon>Bacillati</taxon>
        <taxon>Bacillota</taxon>
        <taxon>Clostridia</taxon>
        <taxon>Halanaerobiales</taxon>
        <taxon>Halarsenatibacteraceae</taxon>
        <taxon>Halarsenatibacter</taxon>
    </lineage>
</organism>
<evidence type="ECO:0000313" key="1">
    <source>
        <dbReference type="EMBL" id="SDM44503.1"/>
    </source>
</evidence>
<sequence>MDTNSKQLLEDDYEISQEFLTFIDTIEENAAVLNGEGMISVKLQFPRGVIR</sequence>
<dbReference type="EMBL" id="FNGO01000036">
    <property type="protein sequence ID" value="SDM44503.1"/>
    <property type="molecule type" value="Genomic_DNA"/>
</dbReference>
<keyword evidence="2" id="KW-1185">Reference proteome</keyword>
<dbReference type="Proteomes" id="UP000199476">
    <property type="component" value="Unassembled WGS sequence"/>
</dbReference>
<accession>A0A1G9T9S5</accession>
<gene>
    <name evidence="1" type="ORF">SAMN04488692_1368</name>
</gene>
<dbReference type="AlphaFoldDB" id="A0A1G9T9S5"/>
<protein>
    <submittedName>
        <fullName evidence="1">Uncharacterized protein</fullName>
    </submittedName>
</protein>
<reference evidence="1 2" key="1">
    <citation type="submission" date="2016-10" db="EMBL/GenBank/DDBJ databases">
        <authorList>
            <person name="de Groot N.N."/>
        </authorList>
    </citation>
    <scope>NUCLEOTIDE SEQUENCE [LARGE SCALE GENOMIC DNA]</scope>
    <source>
        <strain evidence="1 2">SLAS-1</strain>
    </source>
</reference>
<evidence type="ECO:0000313" key="2">
    <source>
        <dbReference type="Proteomes" id="UP000199476"/>
    </source>
</evidence>
<dbReference type="RefSeq" id="WP_159429952.1">
    <property type="nucleotide sequence ID" value="NZ_FNGO01000036.1"/>
</dbReference>
<name>A0A1G9T9S5_9FIRM</name>
<proteinExistence type="predicted"/>